<dbReference type="InterPro" id="IPR041698">
    <property type="entry name" value="Methyltransf_25"/>
</dbReference>
<evidence type="ECO:0000256" key="1">
    <source>
        <dbReference type="PROSITE-ProRule" id="PRU00175"/>
    </source>
</evidence>
<dbReference type="AlphaFoldDB" id="A0A8X8WSI0"/>
<dbReference type="EMBL" id="PNBA02000015">
    <property type="protein sequence ID" value="KAG6399964.1"/>
    <property type="molecule type" value="Genomic_DNA"/>
</dbReference>
<dbReference type="PROSITE" id="PS50089">
    <property type="entry name" value="ZF_RING_2"/>
    <property type="match status" value="1"/>
</dbReference>
<dbReference type="SUPFAM" id="SSF82199">
    <property type="entry name" value="SET domain"/>
    <property type="match status" value="1"/>
</dbReference>
<dbReference type="SMART" id="SM00317">
    <property type="entry name" value="SET"/>
    <property type="match status" value="1"/>
</dbReference>
<proteinExistence type="predicted"/>
<dbReference type="InterPro" id="IPR053209">
    <property type="entry name" value="Gramillin-biosynth_MTr"/>
</dbReference>
<evidence type="ECO:0000313" key="4">
    <source>
        <dbReference type="EMBL" id="KAG6399964.1"/>
    </source>
</evidence>
<organism evidence="4">
    <name type="scientific">Salvia splendens</name>
    <name type="common">Scarlet sage</name>
    <dbReference type="NCBI Taxonomy" id="180675"/>
    <lineage>
        <taxon>Eukaryota</taxon>
        <taxon>Viridiplantae</taxon>
        <taxon>Streptophyta</taxon>
        <taxon>Embryophyta</taxon>
        <taxon>Tracheophyta</taxon>
        <taxon>Spermatophyta</taxon>
        <taxon>Magnoliopsida</taxon>
        <taxon>eudicotyledons</taxon>
        <taxon>Gunneridae</taxon>
        <taxon>Pentapetalae</taxon>
        <taxon>asterids</taxon>
        <taxon>lamiids</taxon>
        <taxon>Lamiales</taxon>
        <taxon>Lamiaceae</taxon>
        <taxon>Nepetoideae</taxon>
        <taxon>Mentheae</taxon>
        <taxon>Salviinae</taxon>
        <taxon>Salvia</taxon>
        <taxon>Salvia subgen. Calosphace</taxon>
        <taxon>core Calosphace</taxon>
    </lineage>
</organism>
<gene>
    <name evidence="4" type="ORF">SASPL_141452</name>
</gene>
<dbReference type="GO" id="GO:0008757">
    <property type="term" value="F:S-adenosylmethionine-dependent methyltransferase activity"/>
    <property type="evidence" value="ECO:0007669"/>
    <property type="project" value="InterPro"/>
</dbReference>
<dbReference type="SUPFAM" id="SSF48452">
    <property type="entry name" value="TPR-like"/>
    <property type="match status" value="1"/>
</dbReference>
<dbReference type="InterPro" id="IPR011990">
    <property type="entry name" value="TPR-like_helical_dom_sf"/>
</dbReference>
<sequence length="1248" mass="138660">MREAEISNEEAIEFAVEEERIKILRSKATELLLREEYNDSIKTYSQIIFLCQESISPKSTQSHLSNLQRTLCLAFSNRAEARARQSEFSEALRDCEAALSIDKSHFKTLLCKGKILLSLNRYAAALDCFKQANLDPYATENSDTVNGLLKKCKKLESLSRLGAFDISDWVLGGFLGKTPELAEYIGAVEIKNSEISGRGLFATRNVESGTLMVVTRAVAVDRAIMPQDSGENAHLVIWKNFIDKVVETAKNCEYVSNLISFLSAGEEPFEAPDMEVFRAEADVRIGNVGGRVEKERLLSILDVNSVLEDAISAKVLGRNADYQGVGLWILASFINHSCEPNVRRVHVGDYMVVHAARDMKAGEELTLAYFDVLAPCEKRREMADNWGFVCGCKRCLFEDGVCFKNEMREMEMAMGKGVVDVGSLVYRLEEGMRRWMVRGRGKGYLRASFWEAYEKVFGSEKVMRKWGRKIPLAEAVVDSVVHVAGSDERIVRVLVEGLRRGGGGVNGVVEMEKVIKLGRGVYGKMMKKQAIGALLQLYVLNSIHPPRPDWYEEFYASAMDKTMRSYEREIAGYKAELFANLRGKAERILEIGVGTGPNLKYYADYPHTLVYGVDPNRKMQKYAQAAATAAGLPPSNFSFMPALELRTYANDFAFITLSEFYACIVVYQKVVTKMFRLLVAEALPLKDASVDAVVGTLVLCSVKDVDQALQEVRRVLRPGGLYIFVEHVAAKDGTLLRFVQGILDPLQQTVADGCHLTRDTATNIARAGFADLHVNQAVLSTASLINPHLIPRPKGIDSNHPLPDLCRYLPIVAVREKTEGNMARRILEGLKGQLSNIAKTGSLCCVAARPHGSNAPSQDWSVGPHEPYWRTNTSFSPPPSRWDLQFQPELVSFGSHDGVQLYGSSASSNSRESRSWVIGNNPTNHQFLVSDGVGPYLSSPVDISPSQQWTPPTIQEVGTDDCGTSTRGLLPFYLTQIVLDHVYLITSPYPHSLNVVWRPLSLSPTMEGISAARDSGGSTSPRSDSSCDYEYMVKSHTPHRNRRCFMSKAIHPLSLPSERVTPRRESTGIDITEAPEMFECDLPNRPRIRADCFRCGLCERFLSQRSLWSSCRIIKSGDMPDTGVLSCRHVFHAECLDQTTPRARKNDPPCPICIKIEEECSPDQRMFSKLRNTFPRLTPFAEDVPSKQWGCVRAGDCVEGALHTPSRNTLLSFNRNQLRKNLSLKGNAGSCEHGAAGSSKTSGGSSFN</sequence>
<protein>
    <submittedName>
        <fullName evidence="4">Uncharacterized protein</fullName>
    </submittedName>
</protein>
<accession>A0A8X8WSI0</accession>
<keyword evidence="1" id="KW-0863">Zinc-finger</keyword>
<dbReference type="GO" id="GO:0008270">
    <property type="term" value="F:zinc ion binding"/>
    <property type="evidence" value="ECO:0007669"/>
    <property type="project" value="UniProtKB-KW"/>
</dbReference>
<dbReference type="InterPro" id="IPR013216">
    <property type="entry name" value="Methyltransf_11"/>
</dbReference>
<dbReference type="SMART" id="SM00028">
    <property type="entry name" value="TPR"/>
    <property type="match status" value="3"/>
</dbReference>
<keyword evidence="5" id="KW-1185">Reference proteome</keyword>
<dbReference type="CDD" id="cd20071">
    <property type="entry name" value="SET_SMYD"/>
    <property type="match status" value="1"/>
</dbReference>
<dbReference type="InterPro" id="IPR029063">
    <property type="entry name" value="SAM-dependent_MTases_sf"/>
</dbReference>
<dbReference type="PANTHER" id="PTHR47643">
    <property type="entry name" value="TPR DOMAIN PROTEIN (AFU_ORTHOLOGUE AFUA_5G12710)"/>
    <property type="match status" value="1"/>
</dbReference>
<dbReference type="SUPFAM" id="SSF53335">
    <property type="entry name" value="S-adenosyl-L-methionine-dependent methyltransferases"/>
    <property type="match status" value="1"/>
</dbReference>
<dbReference type="InterPro" id="IPR019734">
    <property type="entry name" value="TPR_rpt"/>
</dbReference>
<dbReference type="Pfam" id="PF00856">
    <property type="entry name" value="SET"/>
    <property type="match status" value="1"/>
</dbReference>
<dbReference type="InterPro" id="IPR001214">
    <property type="entry name" value="SET_dom"/>
</dbReference>
<dbReference type="Gene3D" id="1.25.40.10">
    <property type="entry name" value="Tetratricopeptide repeat domain"/>
    <property type="match status" value="1"/>
</dbReference>
<reference evidence="4" key="2">
    <citation type="submission" date="2020-08" db="EMBL/GenBank/DDBJ databases">
        <title>Plant Genome Project.</title>
        <authorList>
            <person name="Zhang R.-G."/>
        </authorList>
    </citation>
    <scope>NUCLEOTIDE SEQUENCE</scope>
    <source>
        <strain evidence="4">Huo1</strain>
        <tissue evidence="4">Leaf</tissue>
    </source>
</reference>
<dbReference type="SUPFAM" id="SSF57850">
    <property type="entry name" value="RING/U-box"/>
    <property type="match status" value="1"/>
</dbReference>
<dbReference type="InterPro" id="IPR013083">
    <property type="entry name" value="Znf_RING/FYVE/PHD"/>
</dbReference>
<dbReference type="GO" id="GO:0009820">
    <property type="term" value="P:alkaloid metabolic process"/>
    <property type="evidence" value="ECO:0007669"/>
    <property type="project" value="UniProtKB-KW"/>
</dbReference>
<name>A0A8X8WSI0_SALSN</name>
<dbReference type="Pfam" id="PF13649">
    <property type="entry name" value="Methyltransf_25"/>
    <property type="match status" value="1"/>
</dbReference>
<dbReference type="CDD" id="cd02440">
    <property type="entry name" value="AdoMet_MTases"/>
    <property type="match status" value="1"/>
</dbReference>
<evidence type="ECO:0000313" key="5">
    <source>
        <dbReference type="Proteomes" id="UP000298416"/>
    </source>
</evidence>
<dbReference type="InterPro" id="IPR046341">
    <property type="entry name" value="SET_dom_sf"/>
</dbReference>
<dbReference type="PROSITE" id="PS50280">
    <property type="entry name" value="SET"/>
    <property type="match status" value="1"/>
</dbReference>
<evidence type="ECO:0000259" key="3">
    <source>
        <dbReference type="PROSITE" id="PS50280"/>
    </source>
</evidence>
<comment type="caution">
    <text evidence="4">The sequence shown here is derived from an EMBL/GenBank/DDBJ whole genome shotgun (WGS) entry which is preliminary data.</text>
</comment>
<dbReference type="Gene3D" id="2.170.270.10">
    <property type="entry name" value="SET domain"/>
    <property type="match status" value="1"/>
</dbReference>
<dbReference type="Pfam" id="PF08241">
    <property type="entry name" value="Methyltransf_11"/>
    <property type="match status" value="1"/>
</dbReference>
<keyword evidence="1" id="KW-0479">Metal-binding</keyword>
<reference evidence="4" key="1">
    <citation type="submission" date="2018-01" db="EMBL/GenBank/DDBJ databases">
        <authorList>
            <person name="Mao J.F."/>
        </authorList>
    </citation>
    <scope>NUCLEOTIDE SEQUENCE</scope>
    <source>
        <strain evidence="4">Huo1</strain>
        <tissue evidence="4">Leaf</tissue>
    </source>
</reference>
<dbReference type="Gene3D" id="3.30.40.10">
    <property type="entry name" value="Zinc/RING finger domain, C3HC4 (zinc finger)"/>
    <property type="match status" value="1"/>
</dbReference>
<feature type="domain" description="SET" evidence="3">
    <location>
        <begin position="186"/>
        <end position="370"/>
    </location>
</feature>
<dbReference type="Proteomes" id="UP000298416">
    <property type="component" value="Unassembled WGS sequence"/>
</dbReference>
<dbReference type="Gene3D" id="3.40.50.150">
    <property type="entry name" value="Vaccinia Virus protein VP39"/>
    <property type="match status" value="1"/>
</dbReference>
<keyword evidence="1" id="KW-0862">Zinc</keyword>
<dbReference type="PANTHER" id="PTHR47643:SF2">
    <property type="entry name" value="TPR DOMAIN PROTEIN (AFU_ORTHOLOGUE AFUA_5G12710)"/>
    <property type="match status" value="1"/>
</dbReference>
<evidence type="ECO:0000259" key="2">
    <source>
        <dbReference type="PROSITE" id="PS50089"/>
    </source>
</evidence>
<feature type="domain" description="RING-type" evidence="2">
    <location>
        <begin position="1095"/>
        <end position="1153"/>
    </location>
</feature>
<dbReference type="GO" id="GO:0005737">
    <property type="term" value="C:cytoplasm"/>
    <property type="evidence" value="ECO:0007669"/>
    <property type="project" value="UniProtKB-ARBA"/>
</dbReference>
<dbReference type="InterPro" id="IPR001841">
    <property type="entry name" value="Znf_RING"/>
</dbReference>